<proteinExistence type="predicted"/>
<evidence type="ECO:0000256" key="1">
    <source>
        <dbReference type="SAM" id="MobiDB-lite"/>
    </source>
</evidence>
<accession>A0ABQ3Z9S1</accession>
<dbReference type="RefSeq" id="WP_203734429.1">
    <property type="nucleotide sequence ID" value="NZ_BAAATX010000020.1"/>
</dbReference>
<feature type="region of interest" description="Disordered" evidence="1">
    <location>
        <begin position="1"/>
        <end position="26"/>
    </location>
</feature>
<dbReference type="Proteomes" id="UP000637628">
    <property type="component" value="Unassembled WGS sequence"/>
</dbReference>
<feature type="compositionally biased region" description="Basic and acidic residues" evidence="1">
    <location>
        <begin position="1"/>
        <end position="11"/>
    </location>
</feature>
<keyword evidence="2" id="KW-0812">Transmembrane</keyword>
<dbReference type="EMBL" id="BOML01000064">
    <property type="protein sequence ID" value="GIE06580.1"/>
    <property type="molecule type" value="Genomic_DNA"/>
</dbReference>
<organism evidence="3 4">
    <name type="scientific">Paractinoplanes durhamensis</name>
    <dbReference type="NCBI Taxonomy" id="113563"/>
    <lineage>
        <taxon>Bacteria</taxon>
        <taxon>Bacillati</taxon>
        <taxon>Actinomycetota</taxon>
        <taxon>Actinomycetes</taxon>
        <taxon>Micromonosporales</taxon>
        <taxon>Micromonosporaceae</taxon>
        <taxon>Paractinoplanes</taxon>
    </lineage>
</organism>
<feature type="region of interest" description="Disordered" evidence="1">
    <location>
        <begin position="63"/>
        <end position="91"/>
    </location>
</feature>
<keyword evidence="2" id="KW-1133">Transmembrane helix</keyword>
<evidence type="ECO:0000313" key="3">
    <source>
        <dbReference type="EMBL" id="GIE06580.1"/>
    </source>
</evidence>
<name>A0ABQ3Z9S1_9ACTN</name>
<evidence type="ECO:0000256" key="2">
    <source>
        <dbReference type="SAM" id="Phobius"/>
    </source>
</evidence>
<sequence length="245" mass="25643">MTIQDDDRPGDDGVLEAVPDRGSRRRKQVAAAVAGLALLGAGSYAITAQVMDRNKTTTAQKAGVVEPAPEVGSADSVTTASPSSSTKAKAKTKADSVLAPAVSESGTVDERIKAAREYAAKHGSPVQHALTAAPNAAAPVGQVTVTNHGTFKEGGTTRVISARYDLTGQREMLWVADDGKKVGDAECTQKFRFSNESKGAERPTMVMCWRTSAKKSVIVVSVDAKGKPDASKSVATLNKRWAEMG</sequence>
<feature type="compositionally biased region" description="Low complexity" evidence="1">
    <location>
        <begin position="73"/>
        <end position="87"/>
    </location>
</feature>
<comment type="caution">
    <text evidence="3">The sequence shown here is derived from an EMBL/GenBank/DDBJ whole genome shotgun (WGS) entry which is preliminary data.</text>
</comment>
<keyword evidence="4" id="KW-1185">Reference proteome</keyword>
<evidence type="ECO:0000313" key="4">
    <source>
        <dbReference type="Proteomes" id="UP000637628"/>
    </source>
</evidence>
<reference evidence="3 4" key="1">
    <citation type="submission" date="2021-01" db="EMBL/GenBank/DDBJ databases">
        <title>Whole genome shotgun sequence of Actinoplanes durhamensis NBRC 14914.</title>
        <authorList>
            <person name="Komaki H."/>
            <person name="Tamura T."/>
        </authorList>
    </citation>
    <scope>NUCLEOTIDE SEQUENCE [LARGE SCALE GENOMIC DNA]</scope>
    <source>
        <strain evidence="3 4">NBRC 14914</strain>
    </source>
</reference>
<gene>
    <name evidence="3" type="ORF">Adu01nite_79300</name>
</gene>
<feature type="transmembrane region" description="Helical" evidence="2">
    <location>
        <begin position="29"/>
        <end position="46"/>
    </location>
</feature>
<keyword evidence="2" id="KW-0472">Membrane</keyword>
<protein>
    <submittedName>
        <fullName evidence="3">Uncharacterized protein</fullName>
    </submittedName>
</protein>